<dbReference type="AlphaFoldDB" id="A0A0E0NMH9"/>
<organism evidence="2 3">
    <name type="scientific">Oryza rufipogon</name>
    <name type="common">Brownbeard rice</name>
    <name type="synonym">Asian wild rice</name>
    <dbReference type="NCBI Taxonomy" id="4529"/>
    <lineage>
        <taxon>Eukaryota</taxon>
        <taxon>Viridiplantae</taxon>
        <taxon>Streptophyta</taxon>
        <taxon>Embryophyta</taxon>
        <taxon>Tracheophyta</taxon>
        <taxon>Spermatophyta</taxon>
        <taxon>Magnoliopsida</taxon>
        <taxon>Liliopsida</taxon>
        <taxon>Poales</taxon>
        <taxon>Poaceae</taxon>
        <taxon>BOP clade</taxon>
        <taxon>Oryzoideae</taxon>
        <taxon>Oryzeae</taxon>
        <taxon>Oryzinae</taxon>
        <taxon>Oryza</taxon>
    </lineage>
</organism>
<dbReference type="Proteomes" id="UP000008022">
    <property type="component" value="Unassembled WGS sequence"/>
</dbReference>
<feature type="region of interest" description="Disordered" evidence="1">
    <location>
        <begin position="1"/>
        <end position="60"/>
    </location>
</feature>
<proteinExistence type="predicted"/>
<evidence type="ECO:0000256" key="1">
    <source>
        <dbReference type="SAM" id="MobiDB-lite"/>
    </source>
</evidence>
<sequence>MARPISWAAAAAAGGSRRRQREGGRARGRIPYWEDEGNGSEWEPAVDLTPGEDAAPVTPP</sequence>
<reference evidence="2" key="2">
    <citation type="submission" date="2015-06" db="UniProtKB">
        <authorList>
            <consortium name="EnsemblPlants"/>
        </authorList>
    </citation>
    <scope>IDENTIFICATION</scope>
</reference>
<evidence type="ECO:0000313" key="2">
    <source>
        <dbReference type="EnsemblPlants" id="ORUFI02G38120.1"/>
    </source>
</evidence>
<keyword evidence="3" id="KW-1185">Reference proteome</keyword>
<dbReference type="EnsemblPlants" id="ORUFI02G38120.1">
    <property type="protein sequence ID" value="ORUFI02G38120.1"/>
    <property type="gene ID" value="ORUFI02G38120"/>
</dbReference>
<accession>A0A0E0NMH9</accession>
<evidence type="ECO:0000313" key="3">
    <source>
        <dbReference type="Proteomes" id="UP000008022"/>
    </source>
</evidence>
<dbReference type="HOGENOM" id="CLU_2945815_0_0_1"/>
<dbReference type="Gramene" id="ORUFI02G38120.1">
    <property type="protein sequence ID" value="ORUFI02G38120.1"/>
    <property type="gene ID" value="ORUFI02G38120"/>
</dbReference>
<reference evidence="3" key="1">
    <citation type="submission" date="2013-06" db="EMBL/GenBank/DDBJ databases">
        <authorList>
            <person name="Zhao Q."/>
        </authorList>
    </citation>
    <scope>NUCLEOTIDE SEQUENCE</scope>
    <source>
        <strain evidence="3">cv. W1943</strain>
    </source>
</reference>
<protein>
    <submittedName>
        <fullName evidence="2">Uncharacterized protein</fullName>
    </submittedName>
</protein>
<name>A0A0E0NMH9_ORYRU</name>